<dbReference type="EMBL" id="JGYP01000001">
    <property type="protein sequence ID" value="KFI46658.1"/>
    <property type="molecule type" value="Genomic_DNA"/>
</dbReference>
<evidence type="ECO:0008006" key="3">
    <source>
        <dbReference type="Google" id="ProtNLM"/>
    </source>
</evidence>
<dbReference type="AlphaFoldDB" id="A0A086ZJF8"/>
<dbReference type="OrthoDB" id="3232826at2"/>
<dbReference type="RefSeq" id="WP_033520205.1">
    <property type="nucleotide sequence ID" value="NZ_JDUS01000001.1"/>
</dbReference>
<evidence type="ECO:0000313" key="1">
    <source>
        <dbReference type="EMBL" id="KFI46658.1"/>
    </source>
</evidence>
<dbReference type="Proteomes" id="UP000029096">
    <property type="component" value="Unassembled WGS sequence"/>
</dbReference>
<evidence type="ECO:0000313" key="2">
    <source>
        <dbReference type="Proteomes" id="UP000029096"/>
    </source>
</evidence>
<dbReference type="STRING" id="1437606.BBOH_0130"/>
<reference evidence="1 2" key="1">
    <citation type="submission" date="2014-03" db="EMBL/GenBank/DDBJ databases">
        <title>Genomics of Bifidobacteria.</title>
        <authorList>
            <person name="Ventura M."/>
            <person name="Milani C."/>
            <person name="Lugli G.A."/>
        </authorList>
    </citation>
    <scope>NUCLEOTIDE SEQUENCE [LARGE SCALE GENOMIC DNA]</scope>
    <source>
        <strain evidence="1 2">DSM 22767</strain>
    </source>
</reference>
<gene>
    <name evidence="1" type="ORF">BBOH_0130</name>
</gene>
<comment type="caution">
    <text evidence="1">The sequence shown here is derived from an EMBL/GenBank/DDBJ whole genome shotgun (WGS) entry which is preliminary data.</text>
</comment>
<organism evidence="1 2">
    <name type="scientific">Bifidobacterium bohemicum DSM 22767</name>
    <dbReference type="NCBI Taxonomy" id="1437606"/>
    <lineage>
        <taxon>Bacteria</taxon>
        <taxon>Bacillati</taxon>
        <taxon>Actinomycetota</taxon>
        <taxon>Actinomycetes</taxon>
        <taxon>Bifidobacteriales</taxon>
        <taxon>Bifidobacteriaceae</taxon>
        <taxon>Bifidobacterium</taxon>
    </lineage>
</organism>
<protein>
    <recommendedName>
        <fullName evidence="3">Polymer-forming cytoskeletal</fullName>
    </recommendedName>
</protein>
<name>A0A086ZJF8_9BIFI</name>
<keyword evidence="2" id="KW-1185">Reference proteome</keyword>
<dbReference type="eggNOG" id="ENOG5031SQ3">
    <property type="taxonomic scope" value="Bacteria"/>
</dbReference>
<accession>A0A086ZJF8</accession>
<proteinExistence type="predicted"/>
<sequence length="227" mass="24852">MILNSFGGLIQPGDYDVVVAQGWCQLKAGVRFATLIIRGVVIAGACNGGRIIMQSGVLSCDGDLTVDSIEGQGNLDIHGSLRCGRITLTGEMTVTSRIQSGSSVVVFGMLEAESLCTPGDVRMIGHCSIGSIDACHLVVKPIRSAMFERFDMKKYLTPSRFDLIEAQVAQVHWIRCRKIVADDVELTGHSDIRELVYAERFRRDVSSSVELTRFIGDPAYRNQRKVA</sequence>